<dbReference type="EMBL" id="BLQM01000303">
    <property type="protein sequence ID" value="GMH81715.1"/>
    <property type="molecule type" value="Genomic_DNA"/>
</dbReference>
<keyword evidence="8" id="KW-0804">Transcription</keyword>
<dbReference type="Pfam" id="PF10155">
    <property type="entry name" value="CNOT11"/>
    <property type="match status" value="1"/>
</dbReference>
<evidence type="ECO:0000256" key="1">
    <source>
        <dbReference type="ARBA" id="ARBA00004123"/>
    </source>
</evidence>
<dbReference type="PANTHER" id="PTHR15975:SF0">
    <property type="entry name" value="CCR4-NOT TRANSCRIPTION COMPLEX SUBUNIT 11"/>
    <property type="match status" value="1"/>
</dbReference>
<comment type="caution">
    <text evidence="10">The sequence shown here is derived from an EMBL/GenBank/DDBJ whole genome shotgun (WGS) entry which is preliminary data.</text>
</comment>
<evidence type="ECO:0000256" key="8">
    <source>
        <dbReference type="ARBA" id="ARBA00023163"/>
    </source>
</evidence>
<name>A0A9W7B8V9_9STRA</name>
<comment type="subcellular location">
    <subcellularLocation>
        <location evidence="2">Cytoplasm</location>
    </subcellularLocation>
    <subcellularLocation>
        <location evidence="1">Nucleus</location>
    </subcellularLocation>
</comment>
<evidence type="ECO:0000313" key="10">
    <source>
        <dbReference type="EMBL" id="GMH81715.1"/>
    </source>
</evidence>
<dbReference type="AlphaFoldDB" id="A0A9W7B8V9"/>
<dbReference type="Proteomes" id="UP001162640">
    <property type="component" value="Unassembled WGS sequence"/>
</dbReference>
<reference evidence="11" key="1">
    <citation type="journal article" date="2023" name="Commun. Biol.">
        <title>Genome analysis of Parmales, the sister group of diatoms, reveals the evolutionary specialization of diatoms from phago-mixotrophs to photoautotrophs.</title>
        <authorList>
            <person name="Ban H."/>
            <person name="Sato S."/>
            <person name="Yoshikawa S."/>
            <person name="Yamada K."/>
            <person name="Nakamura Y."/>
            <person name="Ichinomiya M."/>
            <person name="Sato N."/>
            <person name="Blanc-Mathieu R."/>
            <person name="Endo H."/>
            <person name="Kuwata A."/>
            <person name="Ogata H."/>
        </authorList>
    </citation>
    <scope>NUCLEOTIDE SEQUENCE [LARGE SCALE GENOMIC DNA]</scope>
</reference>
<keyword evidence="9" id="KW-0539">Nucleus</keyword>
<keyword evidence="7" id="KW-0943">RNA-mediated gene silencing</keyword>
<dbReference type="GO" id="GO:0005634">
    <property type="term" value="C:nucleus"/>
    <property type="evidence" value="ECO:0007669"/>
    <property type="project" value="UniProtKB-SubCell"/>
</dbReference>
<proteinExistence type="inferred from homology"/>
<evidence type="ECO:0000256" key="3">
    <source>
        <dbReference type="ARBA" id="ARBA00008030"/>
    </source>
</evidence>
<gene>
    <name evidence="10" type="ORF">TL16_g09020</name>
</gene>
<evidence type="ECO:0000256" key="5">
    <source>
        <dbReference type="ARBA" id="ARBA00022490"/>
    </source>
</evidence>
<evidence type="ECO:0000256" key="6">
    <source>
        <dbReference type="ARBA" id="ARBA00023015"/>
    </source>
</evidence>
<dbReference type="InterPro" id="IPR019312">
    <property type="entry name" value="CNOT11"/>
</dbReference>
<dbReference type="GO" id="GO:0030014">
    <property type="term" value="C:CCR4-NOT complex"/>
    <property type="evidence" value="ECO:0007669"/>
    <property type="project" value="InterPro"/>
</dbReference>
<evidence type="ECO:0000256" key="2">
    <source>
        <dbReference type="ARBA" id="ARBA00004496"/>
    </source>
</evidence>
<accession>A0A9W7B8V9</accession>
<evidence type="ECO:0000313" key="11">
    <source>
        <dbReference type="Proteomes" id="UP001162640"/>
    </source>
</evidence>
<evidence type="ECO:0000256" key="9">
    <source>
        <dbReference type="ARBA" id="ARBA00023242"/>
    </source>
</evidence>
<dbReference type="PANTHER" id="PTHR15975">
    <property type="entry name" value="CCR4-NOT TRANSCRIPTION COMPLEX SUBUNIT 11"/>
    <property type="match status" value="1"/>
</dbReference>
<organism evidence="10 11">
    <name type="scientific">Triparma laevis f. inornata</name>
    <dbReference type="NCBI Taxonomy" id="1714386"/>
    <lineage>
        <taxon>Eukaryota</taxon>
        <taxon>Sar</taxon>
        <taxon>Stramenopiles</taxon>
        <taxon>Ochrophyta</taxon>
        <taxon>Bolidophyceae</taxon>
        <taxon>Parmales</taxon>
        <taxon>Triparmaceae</taxon>
        <taxon>Triparma</taxon>
    </lineage>
</organism>
<dbReference type="GO" id="GO:0031047">
    <property type="term" value="P:regulatory ncRNA-mediated gene silencing"/>
    <property type="evidence" value="ECO:0007669"/>
    <property type="project" value="UniProtKB-KW"/>
</dbReference>
<comment type="similarity">
    <text evidence="3">Belongs to the CNOT11 family.</text>
</comment>
<dbReference type="GO" id="GO:0005737">
    <property type="term" value="C:cytoplasm"/>
    <property type="evidence" value="ECO:0007669"/>
    <property type="project" value="UniProtKB-SubCell"/>
</dbReference>
<evidence type="ECO:0000256" key="4">
    <source>
        <dbReference type="ARBA" id="ARBA00014872"/>
    </source>
</evidence>
<protein>
    <recommendedName>
        <fullName evidence="4">CCR4-NOT transcription complex subunit 11</fullName>
    </recommendedName>
</protein>
<keyword evidence="5" id="KW-0963">Cytoplasm</keyword>
<evidence type="ECO:0000256" key="7">
    <source>
        <dbReference type="ARBA" id="ARBA00023158"/>
    </source>
</evidence>
<sequence>MSYFPTLTSPPIPPNKFPLLVENNPHLSISLLSHLLKLNLATPYLTQLVNMDMSLHSMEVVNRLTQLSTVPKEFILLYISNILSNSSHIPDRYLQSRTVRLVCVFLMSLLRNRIVEVKDLEVEVQGFCIEFSRIREAAGLFKLLKSMGEEGGGG</sequence>
<keyword evidence="6" id="KW-0805">Transcription regulation</keyword>